<protein>
    <submittedName>
        <fullName evidence="2">Uncharacterized protein</fullName>
    </submittedName>
</protein>
<sequence>MSVINEYKDPMSGKVNNFAKGSIKFINIKPVKGADADGVKRTHIPAKNGQPAKVIEATHTISFLMQDVDADNNVIDPAGQGEWIGMGEKKLHPSHADKVQVKFDAGYKDILPGMVASFPLKVSKTGDKTYVNGTLSGKVFNILDESKAGAPAPRAPAAGNASAPAGGSVKIYGEITAINGNTATVADEKLGAGDVVLSDEQLGQVAVGGRLTAFIVKETGVITSGFKAYGPVGQNSGSNGSKGKGKYDAVGVSTGHALNVLSNLRLAGFKGDLVEAGKVAHDVTTRLIKEFSDASGKDEGMSVGNAVKFAATGIAVKGKTLSVDELEAATREAIALAATLREHIAGVTAQEPQSAPQSVPEPLSNAPQSAAPSVEDFDPPMDFDDDIPF</sequence>
<dbReference type="Proteomes" id="UP000433183">
    <property type="component" value="Segment"/>
</dbReference>
<feature type="region of interest" description="Disordered" evidence="1">
    <location>
        <begin position="349"/>
        <end position="389"/>
    </location>
</feature>
<evidence type="ECO:0000313" key="2">
    <source>
        <dbReference type="EMBL" id="QGZ16320.1"/>
    </source>
</evidence>
<evidence type="ECO:0000313" key="3">
    <source>
        <dbReference type="Proteomes" id="UP000433183"/>
    </source>
</evidence>
<keyword evidence="3" id="KW-1185">Reference proteome</keyword>
<reference evidence="2 3" key="1">
    <citation type="submission" date="2019-11" db="EMBL/GenBank/DDBJ databases">
        <title>Characterization of a new Erwinia amylovora bacteriophage.</title>
        <authorList>
            <person name="Valentovich L.N."/>
            <person name="Akhremchuk A.E."/>
            <person name="Besarab N.V."/>
            <person name="Lagonenko A.L."/>
        </authorList>
    </citation>
    <scope>NUCLEOTIDE SEQUENCE [LARGE SCALE GENOMIC DNA]</scope>
</reference>
<name>A0A6B9J5N2_9CAUD</name>
<evidence type="ECO:0000256" key="1">
    <source>
        <dbReference type="SAM" id="MobiDB-lite"/>
    </source>
</evidence>
<accession>A0A6B9J5N2</accession>
<dbReference type="EMBL" id="MN732867">
    <property type="protein sequence ID" value="QGZ16320.1"/>
    <property type="molecule type" value="Genomic_DNA"/>
</dbReference>
<gene>
    <name evidence="2" type="ORF">Hena1_01700</name>
</gene>
<feature type="compositionally biased region" description="Acidic residues" evidence="1">
    <location>
        <begin position="375"/>
        <end position="389"/>
    </location>
</feature>
<organism evidence="2 3">
    <name type="scientific">Erwinia phage Hena1</name>
    <dbReference type="NCBI Taxonomy" id="2678601"/>
    <lineage>
        <taxon>Viruses</taxon>
        <taxon>Duplodnaviria</taxon>
        <taxon>Heunggongvirae</taxon>
        <taxon>Uroviricota</taxon>
        <taxon>Caudoviricetes</taxon>
        <taxon>Vequintavirinae</taxon>
        <taxon>Henunavirus</taxon>
        <taxon>Henunavirus hena1</taxon>
    </lineage>
</organism>
<proteinExistence type="predicted"/>